<dbReference type="KEGG" id="rue:DT065_00690"/>
<name>A0A345BUP8_9BACI</name>
<keyword evidence="8" id="KW-0687">Ribonucleoprotein</keyword>
<keyword evidence="5 6" id="KW-0949">S-adenosyl-L-methionine</keyword>
<feature type="region of interest" description="Disordered" evidence="7">
    <location>
        <begin position="45"/>
        <end position="70"/>
    </location>
</feature>
<dbReference type="InterPro" id="IPR004498">
    <property type="entry name" value="Ribosomal_PrmA_MeTrfase"/>
</dbReference>
<evidence type="ECO:0000313" key="8">
    <source>
        <dbReference type="EMBL" id="AXF54679.1"/>
    </source>
</evidence>
<comment type="function">
    <text evidence="6">Methylates ribosomal protein L11.</text>
</comment>
<dbReference type="PANTHER" id="PTHR43648">
    <property type="entry name" value="ELECTRON TRANSFER FLAVOPROTEIN BETA SUBUNIT LYSINE METHYLTRANSFERASE"/>
    <property type="match status" value="1"/>
</dbReference>
<keyword evidence="4 6" id="KW-0808">Transferase</keyword>
<organism evidence="8 9">
    <name type="scientific">Salicibibacter kimchii</name>
    <dbReference type="NCBI Taxonomy" id="2099786"/>
    <lineage>
        <taxon>Bacteria</taxon>
        <taxon>Bacillati</taxon>
        <taxon>Bacillota</taxon>
        <taxon>Bacilli</taxon>
        <taxon>Bacillales</taxon>
        <taxon>Bacillaceae</taxon>
        <taxon>Salicibibacter</taxon>
    </lineage>
</organism>
<feature type="binding site" evidence="6">
    <location>
        <position position="197"/>
    </location>
    <ligand>
        <name>S-adenosyl-L-methionine</name>
        <dbReference type="ChEBI" id="CHEBI:59789"/>
    </ligand>
</feature>
<dbReference type="Gene3D" id="3.40.50.150">
    <property type="entry name" value="Vaccinia Virus protein VP39"/>
    <property type="match status" value="1"/>
</dbReference>
<evidence type="ECO:0000313" key="9">
    <source>
        <dbReference type="Proteomes" id="UP000252100"/>
    </source>
</evidence>
<dbReference type="HAMAP" id="MF_00735">
    <property type="entry name" value="Methyltr_PrmA"/>
    <property type="match status" value="1"/>
</dbReference>
<dbReference type="EC" id="2.1.1.-" evidence="6"/>
<dbReference type="AlphaFoldDB" id="A0A345BUP8"/>
<keyword evidence="9" id="KW-1185">Reference proteome</keyword>
<keyword evidence="2 6" id="KW-0963">Cytoplasm</keyword>
<keyword evidence="3 6" id="KW-0489">Methyltransferase</keyword>
<dbReference type="InterPro" id="IPR050078">
    <property type="entry name" value="Ribosomal_L11_MeTrfase_PrmA"/>
</dbReference>
<dbReference type="EMBL" id="CP031092">
    <property type="protein sequence ID" value="AXF54679.1"/>
    <property type="molecule type" value="Genomic_DNA"/>
</dbReference>
<feature type="binding site" evidence="6">
    <location>
        <position position="262"/>
    </location>
    <ligand>
        <name>S-adenosyl-L-methionine</name>
        <dbReference type="ChEBI" id="CHEBI:59789"/>
    </ligand>
</feature>
<evidence type="ECO:0000256" key="6">
    <source>
        <dbReference type="HAMAP-Rule" id="MF_00735"/>
    </source>
</evidence>
<feature type="compositionally biased region" description="Basic and acidic residues" evidence="7">
    <location>
        <begin position="53"/>
        <end position="65"/>
    </location>
</feature>
<comment type="similarity">
    <text evidence="1 6">Belongs to the methyltransferase superfamily. PrmA family.</text>
</comment>
<feature type="binding site" evidence="6">
    <location>
        <position position="176"/>
    </location>
    <ligand>
        <name>S-adenosyl-L-methionine</name>
        <dbReference type="ChEBI" id="CHEBI:59789"/>
    </ligand>
</feature>
<keyword evidence="8" id="KW-0689">Ribosomal protein</keyword>
<dbReference type="SUPFAM" id="SSF53335">
    <property type="entry name" value="S-adenosyl-L-methionine-dependent methyltransferases"/>
    <property type="match status" value="1"/>
</dbReference>
<reference evidence="8 9" key="1">
    <citation type="journal article" date="2018" name="J. Microbiol.">
        <title>Salicibibacter kimchii gen. nov., sp. nov., a moderately halophilic and alkalitolerant bacterium in the family Bacillaceae, isolated from kimchi.</title>
        <authorList>
            <person name="Jang J.Y."/>
            <person name="Oh Y.J."/>
            <person name="Lim S.K."/>
            <person name="Park H.K."/>
            <person name="Lee C."/>
            <person name="Kim J.Y."/>
            <person name="Lee M.A."/>
            <person name="Choi H.J."/>
        </authorList>
    </citation>
    <scope>NUCLEOTIDE SEQUENCE [LARGE SCALE GENOMIC DNA]</scope>
    <source>
        <strain evidence="8 9">NKC1-1</strain>
    </source>
</reference>
<dbReference type="Pfam" id="PF06325">
    <property type="entry name" value="PrmA"/>
    <property type="match status" value="1"/>
</dbReference>
<dbReference type="PIRSF" id="PIRSF000401">
    <property type="entry name" value="RPL11_MTase"/>
    <property type="match status" value="1"/>
</dbReference>
<dbReference type="Proteomes" id="UP000252100">
    <property type="component" value="Chromosome"/>
</dbReference>
<evidence type="ECO:0000256" key="1">
    <source>
        <dbReference type="ARBA" id="ARBA00009741"/>
    </source>
</evidence>
<sequence>MDVIPNDNRKGTRNGGEGMNWVEYRIHSTHEGADAVSHMLTEQGSNGIVVEDANDRNERPKRSDEMGQPSVEHLPMEGVVLKAYFPESEQKGDAIRTALAEVQQRSDLDMGDLTVDTEVVKEEDWEEAWKTYYEPIQVSKNLIITPSWKNVQRGTEEVVVELDPGMAFGTGAHATTILCLQALEHIVHEGAIVIDVGTGSGVLSIAAAKFGAGSVRAYDADEVAVNVAKENMAINQVEDKVTVRKSNLFSDIEGKSDIIVANLLADIIIRMAPDVKAHLTARGFLLVSGIIEDKKTEVSKALEKEGFVVVETREQEDWTAILLQRGD</sequence>
<dbReference type="GO" id="GO:0016279">
    <property type="term" value="F:protein-lysine N-methyltransferase activity"/>
    <property type="evidence" value="ECO:0007669"/>
    <property type="project" value="RHEA"/>
</dbReference>
<dbReference type="NCBIfam" id="TIGR00406">
    <property type="entry name" value="prmA"/>
    <property type="match status" value="1"/>
</dbReference>
<dbReference type="GO" id="GO:0005840">
    <property type="term" value="C:ribosome"/>
    <property type="evidence" value="ECO:0007669"/>
    <property type="project" value="UniProtKB-KW"/>
</dbReference>
<evidence type="ECO:0000256" key="7">
    <source>
        <dbReference type="SAM" id="MobiDB-lite"/>
    </source>
</evidence>
<comment type="catalytic activity">
    <reaction evidence="6">
        <text>L-lysyl-[protein] + 3 S-adenosyl-L-methionine = N(6),N(6),N(6)-trimethyl-L-lysyl-[protein] + 3 S-adenosyl-L-homocysteine + 3 H(+)</text>
        <dbReference type="Rhea" id="RHEA:54192"/>
        <dbReference type="Rhea" id="RHEA-COMP:9752"/>
        <dbReference type="Rhea" id="RHEA-COMP:13826"/>
        <dbReference type="ChEBI" id="CHEBI:15378"/>
        <dbReference type="ChEBI" id="CHEBI:29969"/>
        <dbReference type="ChEBI" id="CHEBI:57856"/>
        <dbReference type="ChEBI" id="CHEBI:59789"/>
        <dbReference type="ChEBI" id="CHEBI:61961"/>
    </reaction>
</comment>
<evidence type="ECO:0000256" key="4">
    <source>
        <dbReference type="ARBA" id="ARBA00022679"/>
    </source>
</evidence>
<feature type="binding site" evidence="6">
    <location>
        <position position="219"/>
    </location>
    <ligand>
        <name>S-adenosyl-L-methionine</name>
        <dbReference type="ChEBI" id="CHEBI:59789"/>
    </ligand>
</feature>
<accession>A0A345BUP8</accession>
<protein>
    <recommendedName>
        <fullName evidence="6">Ribosomal protein L11 methyltransferase</fullName>
        <shortName evidence="6">L11 Mtase</shortName>
        <ecNumber evidence="6">2.1.1.-</ecNumber>
    </recommendedName>
</protein>
<dbReference type="GO" id="GO:0032259">
    <property type="term" value="P:methylation"/>
    <property type="evidence" value="ECO:0007669"/>
    <property type="project" value="UniProtKB-KW"/>
</dbReference>
<comment type="subcellular location">
    <subcellularLocation>
        <location evidence="6">Cytoplasm</location>
    </subcellularLocation>
</comment>
<evidence type="ECO:0000256" key="2">
    <source>
        <dbReference type="ARBA" id="ARBA00022490"/>
    </source>
</evidence>
<gene>
    <name evidence="6" type="primary">prmA</name>
    <name evidence="8" type="ORF">DT065_00690</name>
</gene>
<dbReference type="GO" id="GO:0005737">
    <property type="term" value="C:cytoplasm"/>
    <property type="evidence" value="ECO:0007669"/>
    <property type="project" value="UniProtKB-SubCell"/>
</dbReference>
<evidence type="ECO:0000256" key="5">
    <source>
        <dbReference type="ARBA" id="ARBA00022691"/>
    </source>
</evidence>
<dbReference type="InterPro" id="IPR029063">
    <property type="entry name" value="SAM-dependent_MTases_sf"/>
</dbReference>
<evidence type="ECO:0000256" key="3">
    <source>
        <dbReference type="ARBA" id="ARBA00022603"/>
    </source>
</evidence>
<dbReference type="CDD" id="cd02440">
    <property type="entry name" value="AdoMet_MTases"/>
    <property type="match status" value="1"/>
</dbReference>
<dbReference type="PANTHER" id="PTHR43648:SF1">
    <property type="entry name" value="ELECTRON TRANSFER FLAVOPROTEIN BETA SUBUNIT LYSINE METHYLTRANSFERASE"/>
    <property type="match status" value="1"/>
</dbReference>
<proteinExistence type="inferred from homology"/>